<dbReference type="EMBL" id="FONL01000002">
    <property type="protein sequence ID" value="SFE16066.1"/>
    <property type="molecule type" value="Genomic_DNA"/>
</dbReference>
<protein>
    <recommendedName>
        <fullName evidence="1">UPF0735 ACT domain-containing protein SAMN05216245_10294</fullName>
    </recommendedName>
</protein>
<dbReference type="Proteomes" id="UP000198896">
    <property type="component" value="Unassembled WGS sequence"/>
</dbReference>
<evidence type="ECO:0000259" key="2">
    <source>
        <dbReference type="PROSITE" id="PS51671"/>
    </source>
</evidence>
<dbReference type="InterPro" id="IPR002912">
    <property type="entry name" value="ACT_dom"/>
</dbReference>
<dbReference type="OrthoDB" id="9788773at2"/>
<accession>A0A1I1Y922</accession>
<dbReference type="InterPro" id="IPR008310">
    <property type="entry name" value="UPF0735_ACT_dom-cont"/>
</dbReference>
<feature type="domain" description="ACT" evidence="2">
    <location>
        <begin position="87"/>
        <end position="162"/>
    </location>
</feature>
<organism evidence="3 4">
    <name type="scientific">Succiniclasticum ruminis DSM 9236</name>
    <dbReference type="NCBI Taxonomy" id="1123323"/>
    <lineage>
        <taxon>Bacteria</taxon>
        <taxon>Bacillati</taxon>
        <taxon>Bacillota</taxon>
        <taxon>Negativicutes</taxon>
        <taxon>Acidaminococcales</taxon>
        <taxon>Acidaminococcaceae</taxon>
        <taxon>Succiniclasticum</taxon>
    </lineage>
</organism>
<comment type="similarity">
    <text evidence="1">Belongs to the UPF0735 family.</text>
</comment>
<dbReference type="SUPFAM" id="SSF55021">
    <property type="entry name" value="ACT-like"/>
    <property type="match status" value="1"/>
</dbReference>
<keyword evidence="4" id="KW-1185">Reference proteome</keyword>
<proteinExistence type="inferred from homology"/>
<dbReference type="PIRSF" id="PIRSF025624">
    <property type="entry name" value="ACT_PheB"/>
    <property type="match status" value="1"/>
</dbReference>
<reference evidence="3 4" key="1">
    <citation type="submission" date="2016-10" db="EMBL/GenBank/DDBJ databases">
        <authorList>
            <person name="de Groot N.N."/>
        </authorList>
    </citation>
    <scope>NUCLEOTIDE SEQUENCE [LARGE SCALE GENOMIC DNA]</scope>
    <source>
        <strain evidence="3 4">DSM 9236</strain>
    </source>
</reference>
<dbReference type="CDD" id="cd04888">
    <property type="entry name" value="ACT_PheB-BS"/>
    <property type="match status" value="1"/>
</dbReference>
<name>A0A1I1Y922_9FIRM</name>
<dbReference type="RefSeq" id="WP_093912679.1">
    <property type="nucleotide sequence ID" value="NZ_FONL01000002.1"/>
</dbReference>
<dbReference type="NCBIfam" id="NF003361">
    <property type="entry name" value="PRK04435.1"/>
    <property type="match status" value="1"/>
</dbReference>
<evidence type="ECO:0000313" key="4">
    <source>
        <dbReference type="Proteomes" id="UP000198896"/>
    </source>
</evidence>
<dbReference type="Gene3D" id="3.30.70.260">
    <property type="match status" value="1"/>
</dbReference>
<evidence type="ECO:0000313" key="3">
    <source>
        <dbReference type="EMBL" id="SFE16066.1"/>
    </source>
</evidence>
<dbReference type="AlphaFoldDB" id="A0A1I1Y922"/>
<gene>
    <name evidence="3" type="ORF">SAMN05216245_10294</name>
</gene>
<dbReference type="STRING" id="1123323.SAMN05216245_10294"/>
<dbReference type="PROSITE" id="PS51671">
    <property type="entry name" value="ACT"/>
    <property type="match status" value="1"/>
</dbReference>
<dbReference type="Pfam" id="PF13291">
    <property type="entry name" value="ACT_4"/>
    <property type="match status" value="1"/>
</dbReference>
<sequence length="163" mass="18310">MGRTRNIDLNAAASKPGYETTSFYLVKEDILPEAIKKTIKVKEILKRGEAKTINEAVERMNLSRSAYYKYKDYVFPFYEASRDKIITLSLLLEHKAGVLSRVLNLISTDSGNIMTINQGIPLQGVANTTISIETKNMTVDLEALLDKLRMIDGVKRLEVLGQV</sequence>
<evidence type="ECO:0000256" key="1">
    <source>
        <dbReference type="HAMAP-Rule" id="MF_00707"/>
    </source>
</evidence>
<dbReference type="InterPro" id="IPR045865">
    <property type="entry name" value="ACT-like_dom_sf"/>
</dbReference>
<dbReference type="HAMAP" id="MF_00707">
    <property type="entry name" value="UPF0735"/>
    <property type="match status" value="1"/>
</dbReference>